<evidence type="ECO:0000313" key="7">
    <source>
        <dbReference type="Proteomes" id="UP000279089"/>
    </source>
</evidence>
<reference evidence="7" key="1">
    <citation type="submission" date="2018-11" db="EMBL/GenBank/DDBJ databases">
        <title>Chitinophaga lutea sp.nov., isolate from arsenic contaminated soil.</title>
        <authorList>
            <person name="Zong Y."/>
        </authorList>
    </citation>
    <scope>NUCLEOTIDE SEQUENCE [LARGE SCALE GENOMIC DNA]</scope>
    <source>
        <strain evidence="7">YLT18</strain>
    </source>
</reference>
<keyword evidence="6" id="KW-0675">Receptor</keyword>
<dbReference type="InterPro" id="IPR008969">
    <property type="entry name" value="CarboxyPept-like_regulatory"/>
</dbReference>
<dbReference type="InterPro" id="IPR036942">
    <property type="entry name" value="Beta-barrel_TonB_sf"/>
</dbReference>
<dbReference type="SUPFAM" id="SSF56935">
    <property type="entry name" value="Porins"/>
    <property type="match status" value="1"/>
</dbReference>
<sequence length="1118" mass="123692">MSTRIKDTLTVLFAFMLLFAAPAAVLAQETSGEARGIVTAGNKQEIQAGAAVIMIHMPTGTSYKTVTDKFGRFVFAGLRVGGPYVLTARSMGYEEAVVQQLVIKLGVPVEVPVHLAEKVSDLKSVTVSAKRNQPANRFGAGTNINNSRLNAQPTVSRSLQDITRLSPQATKDNSFAGSSFRYNNVTIDGAVNNDAIGFSPSAGGVTGTSGMPGSSTRSNVISLDAIQDVQVYVAPYDVKLGNFSGASVNAVTRSGSNITEGSVYAFGRNSLLVSKDKHGGNGEMPKAFKEYQAGARIGFPIIKNKLFAFVNMEAGSRTDPVQNGAGTAASDKILTKDDAIRIRNFLLNPGVHAADDPNRPVYDPGAFGDTTIHASSQKVFVRLDWNINSKHQLSLRNNTMFSEASNLERDELNFRFGSIAFMQKNKQSATVAELKSRFSPRLHNSLVIGYTRANDNREPGSLPEMAQVQIEGRTPGTTIFLGTDREASVFDFRQRTWELTNNLTLYSGKHTILFGTHNELYDITYNFVNSFNGRVDYQSGYSGSALSGVEAFLESQPARVRGNFNYLDNSRPYLMANPSARFNVHLLSAYVRDEIRLSDRISISPGIRIDYTNLPDRPVLPDRVKEAITDNMLTSVYAGYTYTPASKIRNDFFSSPQFSPRIGFNWDVLGNRSLVIRGGSGMFVSRIPFAWLGYAYYNNGKTFGSYDARAQNIQFVPGVSPLRADAQGIAWFAAQNGQIINNPDAGKTQADLIDNDFKMPKTWRSSLAIDYSSPAGYKFSIEAVYTKVVKDILFQQINLKDSPGYYAYDTITRKQPIFTGAGTDPGFTSIYLLSNTGKGHSYAVTFQVSSDMQKSFNWSAAYTYGKAKDISNGIRNSPESNWQLNQALNPNDPGLALSNFDIRHRIILSAGYQLKYRFGSTMLQLFGSVQSGSPFTYGFVNYSVQQTGQQTSLAYIPKSGETIRFFSDYSDREGRIHTAAEQAESFDRYIDGNKYLRSRRGDYTTRNTGRTPWNYQADLRIAQDFYLGKPDERKTITITLDIMNLTQLLNRNWGVQYFSPNTFNSTASVGLIPRMNESNKPYTQGGYPVYYFQDPGKPYSVNYMASRCQAQFGARYTF</sequence>
<name>A0A3N4MHY7_9BACT</name>
<dbReference type="AlphaFoldDB" id="A0A3N4MHY7"/>
<dbReference type="EMBL" id="RMBX01000001">
    <property type="protein sequence ID" value="RPD43045.1"/>
    <property type="molecule type" value="Genomic_DNA"/>
</dbReference>
<dbReference type="Proteomes" id="UP000279089">
    <property type="component" value="Unassembled WGS sequence"/>
</dbReference>
<dbReference type="Gene3D" id="2.60.40.1120">
    <property type="entry name" value="Carboxypeptidase-like, regulatory domain"/>
    <property type="match status" value="1"/>
</dbReference>
<evidence type="ECO:0000256" key="2">
    <source>
        <dbReference type="ARBA" id="ARBA00023136"/>
    </source>
</evidence>
<comment type="subcellular location">
    <subcellularLocation>
        <location evidence="1">Cell outer membrane</location>
    </subcellularLocation>
</comment>
<keyword evidence="3" id="KW-0998">Cell outer membrane</keyword>
<organism evidence="6 7">
    <name type="scientific">Chitinophaga barathri</name>
    <dbReference type="NCBI Taxonomy" id="1647451"/>
    <lineage>
        <taxon>Bacteria</taxon>
        <taxon>Pseudomonadati</taxon>
        <taxon>Bacteroidota</taxon>
        <taxon>Chitinophagia</taxon>
        <taxon>Chitinophagales</taxon>
        <taxon>Chitinophagaceae</taxon>
        <taxon>Chitinophaga</taxon>
    </lineage>
</organism>
<dbReference type="GO" id="GO:0009279">
    <property type="term" value="C:cell outer membrane"/>
    <property type="evidence" value="ECO:0007669"/>
    <property type="project" value="UniProtKB-SubCell"/>
</dbReference>
<gene>
    <name evidence="6" type="ORF">EG028_01780</name>
</gene>
<comment type="caution">
    <text evidence="6">The sequence shown here is derived from an EMBL/GenBank/DDBJ whole genome shotgun (WGS) entry which is preliminary data.</text>
</comment>
<dbReference type="Pfam" id="PF25183">
    <property type="entry name" value="OMP_b-brl_4"/>
    <property type="match status" value="2"/>
</dbReference>
<dbReference type="Gene3D" id="2.40.170.20">
    <property type="entry name" value="TonB-dependent receptor, beta-barrel domain"/>
    <property type="match status" value="1"/>
</dbReference>
<keyword evidence="7" id="KW-1185">Reference proteome</keyword>
<protein>
    <submittedName>
        <fullName evidence="6">TonB-dependent receptor</fullName>
    </submittedName>
</protein>
<dbReference type="Pfam" id="PF13620">
    <property type="entry name" value="CarboxypepD_reg"/>
    <property type="match status" value="1"/>
</dbReference>
<evidence type="ECO:0000256" key="1">
    <source>
        <dbReference type="ARBA" id="ARBA00004442"/>
    </source>
</evidence>
<feature type="domain" description="TonB-dependent transporter Oar-like beta-barrel" evidence="5">
    <location>
        <begin position="251"/>
        <end position="322"/>
    </location>
</feature>
<feature type="chain" id="PRO_5017948711" evidence="4">
    <location>
        <begin position="28"/>
        <end position="1118"/>
    </location>
</feature>
<evidence type="ECO:0000256" key="3">
    <source>
        <dbReference type="ARBA" id="ARBA00023237"/>
    </source>
</evidence>
<evidence type="ECO:0000256" key="4">
    <source>
        <dbReference type="SAM" id="SignalP"/>
    </source>
</evidence>
<dbReference type="SUPFAM" id="SSF49464">
    <property type="entry name" value="Carboxypeptidase regulatory domain-like"/>
    <property type="match status" value="1"/>
</dbReference>
<dbReference type="InterPro" id="IPR057601">
    <property type="entry name" value="Oar-like_b-barrel"/>
</dbReference>
<feature type="domain" description="TonB-dependent transporter Oar-like beta-barrel" evidence="5">
    <location>
        <begin position="370"/>
        <end position="1073"/>
    </location>
</feature>
<evidence type="ECO:0000313" key="6">
    <source>
        <dbReference type="EMBL" id="RPD43045.1"/>
    </source>
</evidence>
<keyword evidence="4" id="KW-0732">Signal</keyword>
<dbReference type="OrthoDB" id="9768147at2"/>
<keyword evidence="2" id="KW-0472">Membrane</keyword>
<feature type="signal peptide" evidence="4">
    <location>
        <begin position="1"/>
        <end position="27"/>
    </location>
</feature>
<accession>A0A3N4MHY7</accession>
<evidence type="ECO:0000259" key="5">
    <source>
        <dbReference type="Pfam" id="PF25183"/>
    </source>
</evidence>
<proteinExistence type="predicted"/>
<dbReference type="RefSeq" id="WP_120514316.1">
    <property type="nucleotide sequence ID" value="NZ_QXZY01000001.1"/>
</dbReference>